<protein>
    <submittedName>
        <fullName evidence="2">Uncharacterized protein LOC136081094</fullName>
    </submittedName>
</protein>
<proteinExistence type="predicted"/>
<name>A0ABM4BYZ4_HYDVU</name>
<dbReference type="GeneID" id="136081094"/>
<reference evidence="2" key="1">
    <citation type="submission" date="2025-08" db="UniProtKB">
        <authorList>
            <consortium name="RefSeq"/>
        </authorList>
    </citation>
    <scope>IDENTIFICATION</scope>
</reference>
<evidence type="ECO:0000313" key="2">
    <source>
        <dbReference type="RefSeq" id="XP_065654452.1"/>
    </source>
</evidence>
<organism evidence="1 2">
    <name type="scientific">Hydra vulgaris</name>
    <name type="common">Hydra</name>
    <name type="synonym">Hydra attenuata</name>
    <dbReference type="NCBI Taxonomy" id="6087"/>
    <lineage>
        <taxon>Eukaryota</taxon>
        <taxon>Metazoa</taxon>
        <taxon>Cnidaria</taxon>
        <taxon>Hydrozoa</taxon>
        <taxon>Hydroidolina</taxon>
        <taxon>Anthoathecata</taxon>
        <taxon>Aplanulata</taxon>
        <taxon>Hydridae</taxon>
        <taxon>Hydra</taxon>
    </lineage>
</organism>
<sequence length="158" mass="18105">MLEDECHLIDIKLAGELALSNKTIDKAEFDKFISVHVQSSLLNSIITDCLEKIALLQDTVGIQVLRDPERAEDILKIYKPRILYYELRKNEKSIELQSLHECNKLDKVSGPCIQKLDEILKENKLKGKPIMGNALKETMFTKCLSINHCLTYAIRFQS</sequence>
<gene>
    <name evidence="2" type="primary">LOC136081094</name>
</gene>
<keyword evidence="1" id="KW-1185">Reference proteome</keyword>
<accession>A0ABM4BYZ4</accession>
<dbReference type="RefSeq" id="XP_065654452.1">
    <property type="nucleotide sequence ID" value="XM_065798380.1"/>
</dbReference>
<dbReference type="Proteomes" id="UP001652625">
    <property type="component" value="Chromosome 06"/>
</dbReference>
<evidence type="ECO:0000313" key="1">
    <source>
        <dbReference type="Proteomes" id="UP001652625"/>
    </source>
</evidence>